<evidence type="ECO:0000313" key="1">
    <source>
        <dbReference type="EMBL" id="EFJ00045.1"/>
    </source>
</evidence>
<sequence length="185" mass="20003">MPRPEFSSEAAPGAAVSFLSCQFIDVASAARDISDALAHSSPLIAAPHEAQSPTLLTTSSVHCAQTSMGDEYIDFVRTAEIDGAFYVFRTGTFALTLIQTVAMLAKPATVSKAPVLSSRVSKAAAYTHLHCRMPRIQLTPWLKEWILIRQAAYYAQTFADAVEFPDGTWLEVSSAEQGYLLVATS</sequence>
<protein>
    <submittedName>
        <fullName evidence="1">Uncharacterized protein</fullName>
    </submittedName>
</protein>
<dbReference type="RefSeq" id="XP_003034947.1">
    <property type="nucleotide sequence ID" value="XM_003034901.1"/>
</dbReference>
<dbReference type="Proteomes" id="UP000007431">
    <property type="component" value="Unassembled WGS sequence"/>
</dbReference>
<evidence type="ECO:0000313" key="2">
    <source>
        <dbReference type="Proteomes" id="UP000007431"/>
    </source>
</evidence>
<reference evidence="1 2" key="1">
    <citation type="journal article" date="2010" name="Nat. Biotechnol.">
        <title>Genome sequence of the model mushroom Schizophyllum commune.</title>
        <authorList>
            <person name="Ohm R.A."/>
            <person name="de Jong J.F."/>
            <person name="Lugones L.G."/>
            <person name="Aerts A."/>
            <person name="Kothe E."/>
            <person name="Stajich J.E."/>
            <person name="de Vries R.P."/>
            <person name="Record E."/>
            <person name="Levasseur A."/>
            <person name="Baker S.E."/>
            <person name="Bartholomew K.A."/>
            <person name="Coutinho P.M."/>
            <person name="Erdmann S."/>
            <person name="Fowler T.J."/>
            <person name="Gathman A.C."/>
            <person name="Lombard V."/>
            <person name="Henrissat B."/>
            <person name="Knabe N."/>
            <person name="Kuees U."/>
            <person name="Lilly W.W."/>
            <person name="Lindquist E."/>
            <person name="Lucas S."/>
            <person name="Magnuson J.K."/>
            <person name="Piumi F."/>
            <person name="Raudaskoski M."/>
            <person name="Salamov A."/>
            <person name="Schmutz J."/>
            <person name="Schwarze F.W.M.R."/>
            <person name="vanKuyk P.A."/>
            <person name="Horton J.S."/>
            <person name="Grigoriev I.V."/>
            <person name="Woesten H.A.B."/>
        </authorList>
    </citation>
    <scope>NUCLEOTIDE SEQUENCE [LARGE SCALE GENOMIC DNA]</scope>
    <source>
        <strain evidence="2">H4-8 / FGSC 9210</strain>
    </source>
</reference>
<accession>D8PVI3</accession>
<gene>
    <name evidence="1" type="ORF">SCHCODRAFT_105207</name>
</gene>
<name>D8PVI3_SCHCM</name>
<keyword evidence="2" id="KW-1185">Reference proteome</keyword>
<dbReference type="VEuPathDB" id="FungiDB:SCHCODRAFT_02710300"/>
<dbReference type="EMBL" id="GL377303">
    <property type="protein sequence ID" value="EFJ00045.1"/>
    <property type="molecule type" value="Genomic_DNA"/>
</dbReference>
<dbReference type="HOGENOM" id="CLU_1462141_0_0_1"/>
<dbReference type="InParanoid" id="D8PVI3"/>
<dbReference type="PROSITE" id="PS51257">
    <property type="entry name" value="PROKAR_LIPOPROTEIN"/>
    <property type="match status" value="1"/>
</dbReference>
<dbReference type="KEGG" id="scm:SCHCO_02710300"/>
<proteinExistence type="predicted"/>
<feature type="non-terminal residue" evidence="1">
    <location>
        <position position="185"/>
    </location>
</feature>
<dbReference type="GeneID" id="9587495"/>
<organism evidence="2">
    <name type="scientific">Schizophyllum commune (strain H4-8 / FGSC 9210)</name>
    <name type="common">Split gill fungus</name>
    <dbReference type="NCBI Taxonomy" id="578458"/>
    <lineage>
        <taxon>Eukaryota</taxon>
        <taxon>Fungi</taxon>
        <taxon>Dikarya</taxon>
        <taxon>Basidiomycota</taxon>
        <taxon>Agaricomycotina</taxon>
        <taxon>Agaricomycetes</taxon>
        <taxon>Agaricomycetidae</taxon>
        <taxon>Agaricales</taxon>
        <taxon>Schizophyllaceae</taxon>
        <taxon>Schizophyllum</taxon>
    </lineage>
</organism>
<dbReference type="AlphaFoldDB" id="D8PVI3"/>